<dbReference type="Gene3D" id="1.20.58.220">
    <property type="entry name" value="Phosphate transport system protein phou homolog 2, domain 2"/>
    <property type="match status" value="1"/>
</dbReference>
<dbReference type="RefSeq" id="WP_111332276.1">
    <property type="nucleotide sequence ID" value="NZ_CP030032.1"/>
</dbReference>
<proteinExistence type="inferred from homology"/>
<dbReference type="KEGG" id="bsed:DN745_03630"/>
<evidence type="ECO:0000256" key="1">
    <source>
        <dbReference type="ARBA" id="ARBA00008591"/>
    </source>
</evidence>
<protein>
    <submittedName>
        <fullName evidence="2">TIGR00153 family protein</fullName>
    </submittedName>
</protein>
<sequence>MMVRSILGIFAESPFKPLKELGHKVGECAHEVGPLFDSFFAGDYDAVRSQAEKISQLEYEADKIKDRVRDKLPKSIFLPVDRRDLLAVISSLDAIADCAEDIGILFTLREMELHDQMVEPLKILVPQVLLVVDKAIEIIDQLDALVEVGFKGEQVDKVRKMIDELGRLEHEADLTQDALARTLFSDLGDDIKPGSLFLWNKILNKVGDLANTSEKAGTRVRLFLAK</sequence>
<dbReference type="AlphaFoldDB" id="A0A2Z4FID1"/>
<dbReference type="InterPro" id="IPR038078">
    <property type="entry name" value="PhoU-like_sf"/>
</dbReference>
<organism evidence="2 3">
    <name type="scientific">Bradymonas sediminis</name>
    <dbReference type="NCBI Taxonomy" id="1548548"/>
    <lineage>
        <taxon>Bacteria</taxon>
        <taxon>Deltaproteobacteria</taxon>
        <taxon>Bradymonadales</taxon>
        <taxon>Bradymonadaceae</taxon>
        <taxon>Bradymonas</taxon>
    </lineage>
</organism>
<dbReference type="NCBIfam" id="TIGR00153">
    <property type="entry name" value="TIGR00153 family protein"/>
    <property type="match status" value="1"/>
</dbReference>
<dbReference type="SUPFAM" id="SSF109755">
    <property type="entry name" value="PhoU-like"/>
    <property type="match status" value="1"/>
</dbReference>
<accession>A0A2Z4FID1</accession>
<evidence type="ECO:0000313" key="2">
    <source>
        <dbReference type="EMBL" id="AWV88484.1"/>
    </source>
</evidence>
<dbReference type="InterPro" id="IPR018445">
    <property type="entry name" value="Put_Phosphate_transp_reg"/>
</dbReference>
<gene>
    <name evidence="2" type="ORF">DN745_03630</name>
</gene>
<dbReference type="InterPro" id="IPR002727">
    <property type="entry name" value="DUF47"/>
</dbReference>
<dbReference type="PANTHER" id="PTHR36536">
    <property type="entry name" value="UPF0111 PROTEIN HI_1603"/>
    <property type="match status" value="1"/>
</dbReference>
<dbReference type="OrthoDB" id="9780540at2"/>
<keyword evidence="3" id="KW-1185">Reference proteome</keyword>
<dbReference type="Proteomes" id="UP000249799">
    <property type="component" value="Chromosome"/>
</dbReference>
<dbReference type="PANTHER" id="PTHR36536:SF3">
    <property type="entry name" value="UPF0111 PROTEIN HI_1603"/>
    <property type="match status" value="1"/>
</dbReference>
<dbReference type="EMBL" id="CP030032">
    <property type="protein sequence ID" value="AWV88484.1"/>
    <property type="molecule type" value="Genomic_DNA"/>
</dbReference>
<evidence type="ECO:0000313" key="3">
    <source>
        <dbReference type="Proteomes" id="UP000249799"/>
    </source>
</evidence>
<dbReference type="Pfam" id="PF01865">
    <property type="entry name" value="PhoU_div"/>
    <property type="match status" value="1"/>
</dbReference>
<name>A0A2Z4FID1_9DELT</name>
<reference evidence="2 3" key="1">
    <citation type="submission" date="2018-06" db="EMBL/GenBank/DDBJ databases">
        <title>Lujinxingia sediminis gen. nov. sp. nov., a new facultative anaerobic member of the class Deltaproteobacteria, and proposal of Lujinxingaceae fam. nov.</title>
        <authorList>
            <person name="Guo L.-Y."/>
            <person name="Li C.-M."/>
            <person name="Wang S."/>
            <person name="Du Z.-J."/>
        </authorList>
    </citation>
    <scope>NUCLEOTIDE SEQUENCE [LARGE SCALE GENOMIC DNA]</scope>
    <source>
        <strain evidence="2 3">FA350</strain>
    </source>
</reference>
<comment type="similarity">
    <text evidence="1">Belongs to the UPF0111 family.</text>
</comment>